<keyword evidence="3" id="KW-0238">DNA-binding</keyword>
<reference evidence="3 4" key="1">
    <citation type="submission" date="2018-09" db="EMBL/GenBank/DDBJ databases">
        <title>Genome sequencing of Nocardioides immobilis CCTCC AB 2017083 for comparison to Nocardioides silvaticus.</title>
        <authorList>
            <person name="Li C."/>
            <person name="Wang G."/>
        </authorList>
    </citation>
    <scope>NUCLEOTIDE SEQUENCE [LARGE SCALE GENOMIC DNA]</scope>
    <source>
        <strain evidence="3 4">CCTCC AB 2017083</strain>
    </source>
</reference>
<accession>A0A417XWU1</accession>
<sequence length="134" mass="14092">MTVESVLPLTGSRCSSCGNVAYPAAAGCQRCGSSDLASVELARWGTVWAHTVQRFAPKSPPYVPPAEGFTPFAVGYVELPDGVKVEAVLEATTVDEPAELADARVTLVATEPVPRFATEAWLSSRSAAEEVGPR</sequence>
<keyword evidence="4" id="KW-1185">Reference proteome</keyword>
<dbReference type="AlphaFoldDB" id="A0A417XWU1"/>
<dbReference type="OrthoDB" id="4714412at2"/>
<proteinExistence type="predicted"/>
<name>A0A417XWU1_9ACTN</name>
<feature type="domain" description="ChsH2 rubredoxin-like zinc ribbon" evidence="2">
    <location>
        <begin position="9"/>
        <end position="36"/>
    </location>
</feature>
<dbReference type="InterPro" id="IPR012340">
    <property type="entry name" value="NA-bd_OB-fold"/>
</dbReference>
<dbReference type="InterPro" id="IPR002878">
    <property type="entry name" value="ChsH2_C"/>
</dbReference>
<dbReference type="RefSeq" id="WP_118927502.1">
    <property type="nucleotide sequence ID" value="NZ_QXGH01000028.1"/>
</dbReference>
<gene>
    <name evidence="3" type="ORF">D0Z08_22080</name>
</gene>
<dbReference type="InterPro" id="IPR022002">
    <property type="entry name" value="ChsH2_Znr"/>
</dbReference>
<dbReference type="EMBL" id="QXGH01000028">
    <property type="protein sequence ID" value="RHW24959.1"/>
    <property type="molecule type" value="Genomic_DNA"/>
</dbReference>
<evidence type="ECO:0000259" key="2">
    <source>
        <dbReference type="Pfam" id="PF12172"/>
    </source>
</evidence>
<dbReference type="InterPro" id="IPR052513">
    <property type="entry name" value="Thioester_dehydratase-like"/>
</dbReference>
<dbReference type="PANTHER" id="PTHR34075:SF5">
    <property type="entry name" value="BLR3430 PROTEIN"/>
    <property type="match status" value="1"/>
</dbReference>
<dbReference type="Proteomes" id="UP000283644">
    <property type="component" value="Unassembled WGS sequence"/>
</dbReference>
<evidence type="ECO:0000259" key="1">
    <source>
        <dbReference type="Pfam" id="PF01796"/>
    </source>
</evidence>
<dbReference type="PANTHER" id="PTHR34075">
    <property type="entry name" value="BLR3430 PROTEIN"/>
    <property type="match status" value="1"/>
</dbReference>
<evidence type="ECO:0000313" key="3">
    <source>
        <dbReference type="EMBL" id="RHW24959.1"/>
    </source>
</evidence>
<organism evidence="3 4">
    <name type="scientific">Nocardioides immobilis</name>
    <dbReference type="NCBI Taxonomy" id="2049295"/>
    <lineage>
        <taxon>Bacteria</taxon>
        <taxon>Bacillati</taxon>
        <taxon>Actinomycetota</taxon>
        <taxon>Actinomycetes</taxon>
        <taxon>Propionibacteriales</taxon>
        <taxon>Nocardioidaceae</taxon>
        <taxon>Nocardioides</taxon>
    </lineage>
</organism>
<dbReference type="Pfam" id="PF01796">
    <property type="entry name" value="OB_ChsH2_C"/>
    <property type="match status" value="1"/>
</dbReference>
<protein>
    <submittedName>
        <fullName evidence="3">DNA-binding protein</fullName>
    </submittedName>
</protein>
<dbReference type="Pfam" id="PF12172">
    <property type="entry name" value="zf-ChsH2"/>
    <property type="match status" value="1"/>
</dbReference>
<comment type="caution">
    <text evidence="3">The sequence shown here is derived from an EMBL/GenBank/DDBJ whole genome shotgun (WGS) entry which is preliminary data.</text>
</comment>
<dbReference type="GO" id="GO:0003677">
    <property type="term" value="F:DNA binding"/>
    <property type="evidence" value="ECO:0007669"/>
    <property type="project" value="UniProtKB-KW"/>
</dbReference>
<feature type="domain" description="ChsH2 C-terminal OB-fold" evidence="1">
    <location>
        <begin position="39"/>
        <end position="108"/>
    </location>
</feature>
<dbReference type="SUPFAM" id="SSF50249">
    <property type="entry name" value="Nucleic acid-binding proteins"/>
    <property type="match status" value="1"/>
</dbReference>
<evidence type="ECO:0000313" key="4">
    <source>
        <dbReference type="Proteomes" id="UP000283644"/>
    </source>
</evidence>